<feature type="active site" evidence="6">
    <location>
        <position position="376"/>
    </location>
</feature>
<evidence type="ECO:0000313" key="8">
    <source>
        <dbReference type="Proteomes" id="UP000054262"/>
    </source>
</evidence>
<accession>A0P725</accession>
<dbReference type="OrthoDB" id="9782855at2"/>
<gene>
    <name evidence="7" type="ORF">MB2181_04640</name>
</gene>
<keyword evidence="5" id="KW-0443">Lipid metabolism</keyword>
<dbReference type="PANTHER" id="PTHR43667">
    <property type="entry name" value="CYCLOPROPANE-FATTY-ACYL-PHOSPHOLIPID SYNTHASE"/>
    <property type="match status" value="1"/>
</dbReference>
<dbReference type="AlphaFoldDB" id="A0P725"/>
<comment type="caution">
    <text evidence="7">The sequence shown here is derived from an EMBL/GenBank/DDBJ whole genome shotgun (WGS) entry which is preliminary data.</text>
</comment>
<dbReference type="InterPro" id="IPR029063">
    <property type="entry name" value="SAM-dependent_MTases_sf"/>
</dbReference>
<evidence type="ECO:0000256" key="3">
    <source>
        <dbReference type="ARBA" id="ARBA00022679"/>
    </source>
</evidence>
<dbReference type="SUPFAM" id="SSF53335">
    <property type="entry name" value="S-adenosyl-L-methionine-dependent methyltransferases"/>
    <property type="match status" value="1"/>
</dbReference>
<evidence type="ECO:0000256" key="4">
    <source>
        <dbReference type="ARBA" id="ARBA00022691"/>
    </source>
</evidence>
<dbReference type="GO" id="GO:0008610">
    <property type="term" value="P:lipid biosynthetic process"/>
    <property type="evidence" value="ECO:0007669"/>
    <property type="project" value="InterPro"/>
</dbReference>
<comment type="similarity">
    <text evidence="1">Belongs to the CFA/CMAS family.</text>
</comment>
<dbReference type="EMBL" id="AAUX01000001">
    <property type="protein sequence ID" value="EAV47335.1"/>
    <property type="molecule type" value="Genomic_DNA"/>
</dbReference>
<organism evidence="7 8">
    <name type="scientific">Methylophilales bacterium HTCC2181</name>
    <dbReference type="NCBI Taxonomy" id="383631"/>
    <lineage>
        <taxon>Bacteria</taxon>
        <taxon>Pseudomonadati</taxon>
        <taxon>Pseudomonadota</taxon>
        <taxon>Betaproteobacteria</taxon>
        <taxon>Nitrosomonadales</taxon>
        <taxon>OM43 clade</taxon>
    </lineage>
</organism>
<dbReference type="Gene3D" id="3.40.50.150">
    <property type="entry name" value="Vaccinia Virus protein VP39"/>
    <property type="match status" value="1"/>
</dbReference>
<dbReference type="CDD" id="cd02440">
    <property type="entry name" value="AdoMet_MTases"/>
    <property type="match status" value="1"/>
</dbReference>
<keyword evidence="3" id="KW-0808">Transferase</keyword>
<dbReference type="InterPro" id="IPR003333">
    <property type="entry name" value="CMAS"/>
</dbReference>
<dbReference type="GO" id="GO:0008168">
    <property type="term" value="F:methyltransferase activity"/>
    <property type="evidence" value="ECO:0007669"/>
    <property type="project" value="UniProtKB-KW"/>
</dbReference>
<dbReference type="Pfam" id="PF02353">
    <property type="entry name" value="CMAS"/>
    <property type="match status" value="1"/>
</dbReference>
<evidence type="ECO:0000256" key="1">
    <source>
        <dbReference type="ARBA" id="ARBA00010815"/>
    </source>
</evidence>
<protein>
    <submittedName>
        <fullName evidence="7">Cyclopropane-fatty-acyl-phospholipid synthase</fullName>
    </submittedName>
</protein>
<evidence type="ECO:0000313" key="7">
    <source>
        <dbReference type="EMBL" id="EAV47335.1"/>
    </source>
</evidence>
<keyword evidence="8" id="KW-1185">Reference proteome</keyword>
<evidence type="ECO:0000256" key="5">
    <source>
        <dbReference type="ARBA" id="ARBA00023098"/>
    </source>
</evidence>
<proteinExistence type="inferred from homology"/>
<dbReference type="PIRSF" id="PIRSF003085">
    <property type="entry name" value="CMAS"/>
    <property type="match status" value="1"/>
</dbReference>
<dbReference type="PANTHER" id="PTHR43667:SF2">
    <property type="entry name" value="FATTY ACID C-METHYL TRANSFERASE"/>
    <property type="match status" value="1"/>
</dbReference>
<evidence type="ECO:0000256" key="6">
    <source>
        <dbReference type="PIRSR" id="PIRSR003085-1"/>
    </source>
</evidence>
<reference evidence="7 8" key="1">
    <citation type="submission" date="2006-11" db="EMBL/GenBank/DDBJ databases">
        <authorList>
            <person name="Giovannoni S."/>
            <person name="Vergin K."/>
            <person name="Ferriera S."/>
            <person name="Johnson J."/>
            <person name="Kravitz S."/>
            <person name="Beeson K."/>
            <person name="Sutton G."/>
            <person name="Rogers Y.-H."/>
            <person name="Friedman R."/>
            <person name="Frazier M."/>
            <person name="Venter J.C."/>
        </authorList>
    </citation>
    <scope>NUCLEOTIDE SEQUENCE [LARGE SCALE GENOMIC DNA]</scope>
    <source>
        <strain evidence="7 8">HTCC2181</strain>
    </source>
</reference>
<name>A0P725_9PROT</name>
<keyword evidence="2" id="KW-0489">Methyltransferase</keyword>
<dbReference type="Proteomes" id="UP000054262">
    <property type="component" value="Unassembled WGS sequence"/>
</dbReference>
<keyword evidence="4" id="KW-0949">S-adenosyl-L-methionine</keyword>
<dbReference type="GO" id="GO:0032259">
    <property type="term" value="P:methylation"/>
    <property type="evidence" value="ECO:0007669"/>
    <property type="project" value="UniProtKB-KW"/>
</dbReference>
<evidence type="ECO:0000256" key="2">
    <source>
        <dbReference type="ARBA" id="ARBA00022603"/>
    </source>
</evidence>
<sequence length="401" mass="46145">MKNLINALAKKTLFSQLARLTYGQLQIEEDGRHYKFGLGSQIKAMITVHHPSFYSDILFGGSIGSSESFIRGAWDTKDLTKVIQLMAVNNQIMDQVEGPFKKILSPFLRFAHFLNRNTQEGSKKNISRHYDLSNKFFSLFLDPTMMYSSAIYRNDSMSLEDASKNKLDIICNKLKLKKTDRVVEIGSGWGGFSIYAAKKYGCHVTTTTISKEQYRYVKEQIKLLGMQKNITVLLKDYRDLKGQFDKLVSIEMIEAVGHQFYNQYFSVISKLLKNDGEALIQAITIKDQRYDEAIQSVDFIQKYIFPGSCIPSLTAIQKSLTGATDLVINNVEDIGIHYAKTLKDWREKFIKNEDQIMALGFDNRFMRMWLFYLCYCEGGFIERSISDLHIHISKPLYRDSI</sequence>
<dbReference type="InterPro" id="IPR050723">
    <property type="entry name" value="CFA/CMAS"/>
</dbReference>